<reference evidence="1 2" key="1">
    <citation type="submission" date="2019-12" db="EMBL/GenBank/DDBJ databases">
        <title>Genomic-based taxomic classification of the family Erythrobacteraceae.</title>
        <authorList>
            <person name="Xu L."/>
        </authorList>
    </citation>
    <scope>NUCLEOTIDE SEQUENCE [LARGE SCALE GENOMIC DNA]</scope>
    <source>
        <strain evidence="1 2">KCTC 52763</strain>
    </source>
</reference>
<organism evidence="1 2">
    <name type="scientific">Pontixanthobacter aquaemixtae</name>
    <dbReference type="NCBI Taxonomy" id="1958940"/>
    <lineage>
        <taxon>Bacteria</taxon>
        <taxon>Pseudomonadati</taxon>
        <taxon>Pseudomonadota</taxon>
        <taxon>Alphaproteobacteria</taxon>
        <taxon>Sphingomonadales</taxon>
        <taxon>Erythrobacteraceae</taxon>
        <taxon>Pontixanthobacter</taxon>
    </lineage>
</organism>
<dbReference type="OrthoDB" id="9847489at2"/>
<dbReference type="RefSeq" id="WP_160604051.1">
    <property type="nucleotide sequence ID" value="NZ_WTYX01000001.1"/>
</dbReference>
<evidence type="ECO:0000313" key="1">
    <source>
        <dbReference type="EMBL" id="MXO90617.1"/>
    </source>
</evidence>
<name>A0A844ZV16_9SPHN</name>
<sequence>MSATSDELEAHNAQIDTLFEQAFRMPAEERVKARDMFLQIAALAQSTIKEHDVQDEAVLRNLRKQAANGYYYAAENEHWLAMEADDPTQLNTQKIEHLERALALHSQVFANGIDGMLVAEYYFGTSLLVEHGLETGDPRTADWAKANVNAARLRIVESGMLNIDPPVGATVELIEALLDHAKVTGDPSPAEEVMQLYATIPEDRRGYSLKKRLRDEGVLSE</sequence>
<accession>A0A844ZV16</accession>
<protein>
    <submittedName>
        <fullName evidence="1">Uncharacterized protein</fullName>
    </submittedName>
</protein>
<dbReference type="EMBL" id="WTYX01000001">
    <property type="protein sequence ID" value="MXO90617.1"/>
    <property type="molecule type" value="Genomic_DNA"/>
</dbReference>
<dbReference type="AlphaFoldDB" id="A0A844ZV16"/>
<gene>
    <name evidence="1" type="ORF">GRI41_07275</name>
</gene>
<evidence type="ECO:0000313" key="2">
    <source>
        <dbReference type="Proteomes" id="UP000442714"/>
    </source>
</evidence>
<keyword evidence="2" id="KW-1185">Reference proteome</keyword>
<dbReference type="Proteomes" id="UP000442714">
    <property type="component" value="Unassembled WGS sequence"/>
</dbReference>
<comment type="caution">
    <text evidence="1">The sequence shown here is derived from an EMBL/GenBank/DDBJ whole genome shotgun (WGS) entry which is preliminary data.</text>
</comment>
<proteinExistence type="predicted"/>